<dbReference type="SMART" id="SM00966">
    <property type="entry name" value="SpoVT_AbrB"/>
    <property type="match status" value="1"/>
</dbReference>
<dbReference type="NCBIfam" id="TIGR01439">
    <property type="entry name" value="lp_hng_hel_AbrB"/>
    <property type="match status" value="1"/>
</dbReference>
<comment type="caution">
    <text evidence="2">The sequence shown here is derived from an EMBL/GenBank/DDBJ whole genome shotgun (WGS) entry which is preliminary data.</text>
</comment>
<dbReference type="Gene3D" id="2.10.260.10">
    <property type="match status" value="1"/>
</dbReference>
<keyword evidence="3" id="KW-1185">Reference proteome</keyword>
<protein>
    <submittedName>
        <fullName evidence="2">AbrB family transcriptional regulator</fullName>
    </submittedName>
</protein>
<dbReference type="OrthoDB" id="582905at2"/>
<reference evidence="3" key="1">
    <citation type="submission" date="2016-07" db="EMBL/GenBank/DDBJ databases">
        <authorList>
            <person name="Florea S."/>
            <person name="Webb J.S."/>
            <person name="Jaromczyk J."/>
            <person name="Schardl C.L."/>
        </authorList>
    </citation>
    <scope>NUCLEOTIDE SEQUENCE [LARGE SCALE GENOMIC DNA]</scope>
    <source>
        <strain evidence="3">Z6</strain>
    </source>
</reference>
<dbReference type="RefSeq" id="WP_068718826.1">
    <property type="nucleotide sequence ID" value="NZ_LWDV01000009.1"/>
</dbReference>
<dbReference type="Pfam" id="PF04014">
    <property type="entry name" value="MazE_antitoxin"/>
    <property type="match status" value="1"/>
</dbReference>
<reference evidence="2 3" key="2">
    <citation type="submission" date="2016-08" db="EMBL/GenBank/DDBJ databases">
        <title>Orenia metallireducens sp. nov. strain Z6, a Novel Metal-reducing Firmicute from the Deep Subsurface.</title>
        <authorList>
            <person name="Maxim B.I."/>
            <person name="Kenneth K."/>
            <person name="Flynn T.M."/>
            <person name="Oloughlin E.J."/>
            <person name="Locke R.A."/>
            <person name="Weber J.R."/>
            <person name="Egan S.M."/>
            <person name="Mackie R.I."/>
            <person name="Cann I.K."/>
        </authorList>
    </citation>
    <scope>NUCLEOTIDE SEQUENCE [LARGE SCALE GENOMIC DNA]</scope>
    <source>
        <strain evidence="2 3">Z6</strain>
    </source>
</reference>
<dbReference type="AlphaFoldDB" id="A0A1C0A910"/>
<dbReference type="InterPro" id="IPR007159">
    <property type="entry name" value="SpoVT-AbrB_dom"/>
</dbReference>
<evidence type="ECO:0000313" key="3">
    <source>
        <dbReference type="Proteomes" id="UP000093514"/>
    </source>
</evidence>
<dbReference type="Proteomes" id="UP000093514">
    <property type="component" value="Unassembled WGS sequence"/>
</dbReference>
<name>A0A1C0A910_9FIRM</name>
<dbReference type="SUPFAM" id="SSF89447">
    <property type="entry name" value="AbrB/MazE/MraZ-like"/>
    <property type="match status" value="1"/>
</dbReference>
<proteinExistence type="predicted"/>
<feature type="domain" description="SpoVT-AbrB" evidence="1">
    <location>
        <begin position="7"/>
        <end position="52"/>
    </location>
</feature>
<accession>A0A1C0A910</accession>
<gene>
    <name evidence="2" type="ORF">U472_12160</name>
</gene>
<evidence type="ECO:0000259" key="1">
    <source>
        <dbReference type="SMART" id="SM00966"/>
    </source>
</evidence>
<dbReference type="EMBL" id="LWDV01000009">
    <property type="protein sequence ID" value="OCL26718.1"/>
    <property type="molecule type" value="Genomic_DNA"/>
</dbReference>
<dbReference type="NCBIfam" id="TIGR02609">
    <property type="entry name" value="doc_partner"/>
    <property type="match status" value="1"/>
</dbReference>
<evidence type="ECO:0000313" key="2">
    <source>
        <dbReference type="EMBL" id="OCL26718.1"/>
    </source>
</evidence>
<sequence length="74" mass="8813">MQTIKIRKVGNSYGFTIPKEVMEKYHLKEGEELHLIEENDGFTLTPYDPEFEEWTKSFEKTNQKFKNALKELSK</sequence>
<dbReference type="GO" id="GO:0003677">
    <property type="term" value="F:DNA binding"/>
    <property type="evidence" value="ECO:0007669"/>
    <property type="project" value="InterPro"/>
</dbReference>
<dbReference type="InterPro" id="IPR037914">
    <property type="entry name" value="SpoVT-AbrB_sf"/>
</dbReference>
<organism evidence="2 3">
    <name type="scientific">Orenia metallireducens</name>
    <dbReference type="NCBI Taxonomy" id="1413210"/>
    <lineage>
        <taxon>Bacteria</taxon>
        <taxon>Bacillati</taxon>
        <taxon>Bacillota</taxon>
        <taxon>Clostridia</taxon>
        <taxon>Halanaerobiales</taxon>
        <taxon>Halobacteroidaceae</taxon>
        <taxon>Orenia</taxon>
    </lineage>
</organism>
<dbReference type="InterPro" id="IPR013432">
    <property type="entry name" value="Doc_partner"/>
</dbReference>